<keyword evidence="1 5" id="KW-0349">Heme</keyword>
<name>A0A0K1QEX6_9BACT</name>
<dbReference type="GO" id="GO:0046210">
    <property type="term" value="P:nitric oxide catabolic process"/>
    <property type="evidence" value="ECO:0007669"/>
    <property type="project" value="TreeGrafter"/>
</dbReference>
<evidence type="ECO:0000256" key="1">
    <source>
        <dbReference type="ARBA" id="ARBA00022617"/>
    </source>
</evidence>
<protein>
    <submittedName>
        <fullName evidence="7">Putative hemeoglobin</fullName>
    </submittedName>
</protein>
<dbReference type="EMBL" id="CP012333">
    <property type="protein sequence ID" value="AKV04273.1"/>
    <property type="molecule type" value="Genomic_DNA"/>
</dbReference>
<organism evidence="7 8">
    <name type="scientific">Labilithrix luteola</name>
    <dbReference type="NCBI Taxonomy" id="1391654"/>
    <lineage>
        <taxon>Bacteria</taxon>
        <taxon>Pseudomonadati</taxon>
        <taxon>Myxococcota</taxon>
        <taxon>Polyangia</taxon>
        <taxon>Polyangiales</taxon>
        <taxon>Labilitrichaceae</taxon>
        <taxon>Labilithrix</taxon>
    </lineage>
</organism>
<dbReference type="Pfam" id="PF00042">
    <property type="entry name" value="Globin"/>
    <property type="match status" value="1"/>
</dbReference>
<gene>
    <name evidence="7" type="ORF">AKJ09_10936</name>
</gene>
<dbReference type="RefSeq" id="WP_146654910.1">
    <property type="nucleotide sequence ID" value="NZ_CP012333.1"/>
</dbReference>
<dbReference type="GO" id="GO:0020037">
    <property type="term" value="F:heme binding"/>
    <property type="evidence" value="ECO:0007669"/>
    <property type="project" value="InterPro"/>
</dbReference>
<evidence type="ECO:0000313" key="7">
    <source>
        <dbReference type="EMBL" id="AKV04273.1"/>
    </source>
</evidence>
<evidence type="ECO:0000256" key="5">
    <source>
        <dbReference type="RuleBase" id="RU000356"/>
    </source>
</evidence>
<evidence type="ECO:0000313" key="8">
    <source>
        <dbReference type="Proteomes" id="UP000064967"/>
    </source>
</evidence>
<keyword evidence="4" id="KW-0408">Iron</keyword>
<dbReference type="KEGG" id="llu:AKJ09_10936"/>
<evidence type="ECO:0000259" key="6">
    <source>
        <dbReference type="PROSITE" id="PS01033"/>
    </source>
</evidence>
<dbReference type="GO" id="GO:0046872">
    <property type="term" value="F:metal ion binding"/>
    <property type="evidence" value="ECO:0007669"/>
    <property type="project" value="UniProtKB-KW"/>
</dbReference>
<dbReference type="PANTHER" id="PTHR43396">
    <property type="entry name" value="FLAVOHEMOPROTEIN"/>
    <property type="match status" value="1"/>
</dbReference>
<dbReference type="GO" id="GO:0005344">
    <property type="term" value="F:oxygen carrier activity"/>
    <property type="evidence" value="ECO:0007669"/>
    <property type="project" value="UniProtKB-KW"/>
</dbReference>
<sequence>MSLNAAVLRESLELVAQREPLITKRFYEILFDRYPQVQPLFSRNAPERQQKMLQDAIVAVVEHVEDSEWLKQNLTAIGSKHVDYGVTPEMYGWVGASLLATLAEIAGPAWTAEVEKAWTDAYGAISGLMIEGAKAS</sequence>
<dbReference type="GO" id="GO:0071949">
    <property type="term" value="F:FAD binding"/>
    <property type="evidence" value="ECO:0007669"/>
    <property type="project" value="TreeGrafter"/>
</dbReference>
<dbReference type="PROSITE" id="PS01033">
    <property type="entry name" value="GLOBIN"/>
    <property type="match status" value="1"/>
</dbReference>
<dbReference type="SUPFAM" id="SSF46458">
    <property type="entry name" value="Globin-like"/>
    <property type="match status" value="1"/>
</dbReference>
<dbReference type="STRING" id="1391654.AKJ09_10936"/>
<dbReference type="GO" id="GO:0019825">
    <property type="term" value="F:oxygen binding"/>
    <property type="evidence" value="ECO:0007669"/>
    <property type="project" value="InterPro"/>
</dbReference>
<keyword evidence="3" id="KW-0479">Metal-binding</keyword>
<keyword evidence="5" id="KW-0813">Transport</keyword>
<dbReference type="GO" id="GO:0071500">
    <property type="term" value="P:cellular response to nitrosative stress"/>
    <property type="evidence" value="ECO:0007669"/>
    <property type="project" value="TreeGrafter"/>
</dbReference>
<accession>A0A0K1QEX6</accession>
<dbReference type="OrthoDB" id="3213438at2"/>
<keyword evidence="8" id="KW-1185">Reference proteome</keyword>
<dbReference type="Proteomes" id="UP000064967">
    <property type="component" value="Chromosome"/>
</dbReference>
<proteinExistence type="inferred from homology"/>
<dbReference type="InterPro" id="IPR009050">
    <property type="entry name" value="Globin-like_sf"/>
</dbReference>
<dbReference type="AlphaFoldDB" id="A0A0K1QEX6"/>
<dbReference type="InterPro" id="IPR012292">
    <property type="entry name" value="Globin/Proto"/>
</dbReference>
<comment type="similarity">
    <text evidence="5">Belongs to the globin family.</text>
</comment>
<dbReference type="Gene3D" id="1.10.490.10">
    <property type="entry name" value="Globins"/>
    <property type="match status" value="1"/>
</dbReference>
<dbReference type="PANTHER" id="PTHR43396:SF3">
    <property type="entry name" value="FLAVOHEMOPROTEIN"/>
    <property type="match status" value="1"/>
</dbReference>
<dbReference type="InterPro" id="IPR000971">
    <property type="entry name" value="Globin"/>
</dbReference>
<feature type="domain" description="Globin" evidence="6">
    <location>
        <begin position="1"/>
        <end position="134"/>
    </location>
</feature>
<evidence type="ECO:0000256" key="3">
    <source>
        <dbReference type="ARBA" id="ARBA00022723"/>
    </source>
</evidence>
<reference evidence="7 8" key="1">
    <citation type="submission" date="2015-08" db="EMBL/GenBank/DDBJ databases">
        <authorList>
            <person name="Babu N.S."/>
            <person name="Beckwith C.J."/>
            <person name="Beseler K.G."/>
            <person name="Brison A."/>
            <person name="Carone J.V."/>
            <person name="Caskin T.P."/>
            <person name="Diamond M."/>
            <person name="Durham M.E."/>
            <person name="Foxe J.M."/>
            <person name="Go M."/>
            <person name="Henderson B.A."/>
            <person name="Jones I.B."/>
            <person name="McGettigan J.A."/>
            <person name="Micheletti S.J."/>
            <person name="Nasrallah M.E."/>
            <person name="Ortiz D."/>
            <person name="Piller C.R."/>
            <person name="Privatt S.R."/>
            <person name="Schneider S.L."/>
            <person name="Sharp S."/>
            <person name="Smith T.C."/>
            <person name="Stanton J.D."/>
            <person name="Ullery H.E."/>
            <person name="Wilson R.J."/>
            <person name="Serrano M.G."/>
            <person name="Buck G."/>
            <person name="Lee V."/>
            <person name="Wang Y."/>
            <person name="Carvalho R."/>
            <person name="Voegtly L."/>
            <person name="Shi R."/>
            <person name="Duckworth R."/>
            <person name="Johnson A."/>
            <person name="Loviza R."/>
            <person name="Walstead R."/>
            <person name="Shah Z."/>
            <person name="Kiflezghi M."/>
            <person name="Wade K."/>
            <person name="Ball S.L."/>
            <person name="Bradley K.W."/>
            <person name="Asai D.J."/>
            <person name="Bowman C.A."/>
            <person name="Russell D.A."/>
            <person name="Pope W.H."/>
            <person name="Jacobs-Sera D."/>
            <person name="Hendrix R.W."/>
            <person name="Hatfull G.F."/>
        </authorList>
    </citation>
    <scope>NUCLEOTIDE SEQUENCE [LARGE SCALE GENOMIC DNA]</scope>
    <source>
        <strain evidence="7 8">DSM 27648</strain>
    </source>
</reference>
<evidence type="ECO:0000256" key="4">
    <source>
        <dbReference type="ARBA" id="ARBA00023004"/>
    </source>
</evidence>
<evidence type="ECO:0000256" key="2">
    <source>
        <dbReference type="ARBA" id="ARBA00022621"/>
    </source>
</evidence>
<keyword evidence="2 5" id="KW-0561">Oxygen transport</keyword>
<dbReference type="GO" id="GO:0008941">
    <property type="term" value="F:nitric oxide dioxygenase NAD(P)H activity"/>
    <property type="evidence" value="ECO:0007669"/>
    <property type="project" value="TreeGrafter"/>
</dbReference>